<gene>
    <name evidence="1" type="ORF">MNBD_GAMMA10-1479</name>
</gene>
<dbReference type="EMBL" id="UOFJ01000539">
    <property type="protein sequence ID" value="VAW70634.1"/>
    <property type="molecule type" value="Genomic_DNA"/>
</dbReference>
<accession>A0A3B0YP32</accession>
<name>A0A3B0YP32_9ZZZZ</name>
<sequence length="61" mass="6949">MSLLLKCIERKGYPQLRSCRKYIPVGSASASQLRASFPVGLLVSRYEEFFGKFYAEPCDQL</sequence>
<organism evidence="1">
    <name type="scientific">hydrothermal vent metagenome</name>
    <dbReference type="NCBI Taxonomy" id="652676"/>
    <lineage>
        <taxon>unclassified sequences</taxon>
        <taxon>metagenomes</taxon>
        <taxon>ecological metagenomes</taxon>
    </lineage>
</organism>
<proteinExistence type="predicted"/>
<dbReference type="AlphaFoldDB" id="A0A3B0YP32"/>
<evidence type="ECO:0000313" key="1">
    <source>
        <dbReference type="EMBL" id="VAW70634.1"/>
    </source>
</evidence>
<reference evidence="1" key="1">
    <citation type="submission" date="2018-06" db="EMBL/GenBank/DDBJ databases">
        <authorList>
            <person name="Zhirakovskaya E."/>
        </authorList>
    </citation>
    <scope>NUCLEOTIDE SEQUENCE</scope>
</reference>
<protein>
    <submittedName>
        <fullName evidence="1">Uncharacterized protein</fullName>
    </submittedName>
</protein>